<feature type="compositionally biased region" description="Low complexity" evidence="8">
    <location>
        <begin position="537"/>
        <end position="572"/>
    </location>
</feature>
<evidence type="ECO:0000256" key="1">
    <source>
        <dbReference type="ARBA" id="ARBA00004567"/>
    </source>
</evidence>
<dbReference type="InterPro" id="IPR024882">
    <property type="entry name" value="NUP58/p45/49"/>
</dbReference>
<feature type="compositionally biased region" description="Gly residues" evidence="8">
    <location>
        <begin position="27"/>
        <end position="39"/>
    </location>
</feature>
<keyword evidence="4" id="KW-0653">Protein transport</keyword>
<comment type="subcellular location">
    <subcellularLocation>
        <location evidence="1">Nucleus</location>
        <location evidence="1">Nuclear pore complex</location>
    </subcellularLocation>
</comment>
<keyword evidence="5" id="KW-0811">Translocation</keyword>
<dbReference type="GO" id="GO:0008139">
    <property type="term" value="F:nuclear localization sequence binding"/>
    <property type="evidence" value="ECO:0007669"/>
    <property type="project" value="InterPro"/>
</dbReference>
<protein>
    <submittedName>
        <fullName evidence="9">Uncharacterized protein</fullName>
    </submittedName>
</protein>
<dbReference type="GO" id="GO:0051028">
    <property type="term" value="P:mRNA transport"/>
    <property type="evidence" value="ECO:0007669"/>
    <property type="project" value="UniProtKB-KW"/>
</dbReference>
<feature type="region of interest" description="Disordered" evidence="8">
    <location>
        <begin position="537"/>
        <end position="592"/>
    </location>
</feature>
<evidence type="ECO:0000313" key="10">
    <source>
        <dbReference type="Proteomes" id="UP000652761"/>
    </source>
</evidence>
<keyword evidence="2" id="KW-0813">Transport</keyword>
<accession>A0A843WG70</accession>
<evidence type="ECO:0000256" key="6">
    <source>
        <dbReference type="ARBA" id="ARBA00023132"/>
    </source>
</evidence>
<dbReference type="PANTHER" id="PTHR13437:SF2">
    <property type="entry name" value="NUCLEOPORIN P58_P45"/>
    <property type="match status" value="1"/>
</dbReference>
<dbReference type="Proteomes" id="UP000652761">
    <property type="component" value="Unassembled WGS sequence"/>
</dbReference>
<feature type="compositionally biased region" description="Low complexity" evidence="8">
    <location>
        <begin position="102"/>
        <end position="119"/>
    </location>
</feature>
<evidence type="ECO:0000256" key="2">
    <source>
        <dbReference type="ARBA" id="ARBA00022448"/>
    </source>
</evidence>
<dbReference type="GO" id="GO:0005643">
    <property type="term" value="C:nuclear pore"/>
    <property type="evidence" value="ECO:0007669"/>
    <property type="project" value="UniProtKB-SubCell"/>
</dbReference>
<evidence type="ECO:0000256" key="4">
    <source>
        <dbReference type="ARBA" id="ARBA00022927"/>
    </source>
</evidence>
<keyword evidence="6" id="KW-0906">Nuclear pore complex</keyword>
<keyword evidence="10" id="KW-1185">Reference proteome</keyword>
<evidence type="ECO:0000256" key="3">
    <source>
        <dbReference type="ARBA" id="ARBA00022816"/>
    </source>
</evidence>
<feature type="compositionally biased region" description="Low complexity" evidence="8">
    <location>
        <begin position="62"/>
        <end position="91"/>
    </location>
</feature>
<evidence type="ECO:0000256" key="5">
    <source>
        <dbReference type="ARBA" id="ARBA00023010"/>
    </source>
</evidence>
<dbReference type="Gene3D" id="6.10.140.1350">
    <property type="match status" value="1"/>
</dbReference>
<dbReference type="OrthoDB" id="2538017at2759"/>
<keyword evidence="3" id="KW-0509">mRNA transport</keyword>
<evidence type="ECO:0000256" key="8">
    <source>
        <dbReference type="SAM" id="MobiDB-lite"/>
    </source>
</evidence>
<dbReference type="GO" id="GO:0017056">
    <property type="term" value="F:structural constituent of nuclear pore"/>
    <property type="evidence" value="ECO:0007669"/>
    <property type="project" value="InterPro"/>
</dbReference>
<feature type="compositionally biased region" description="Pro residues" evidence="8">
    <location>
        <begin position="92"/>
        <end position="101"/>
    </location>
</feature>
<keyword evidence="7" id="KW-0539">Nucleus</keyword>
<proteinExistence type="predicted"/>
<feature type="region of interest" description="Disordered" evidence="8">
    <location>
        <begin position="1"/>
        <end position="152"/>
    </location>
</feature>
<reference evidence="9" key="1">
    <citation type="submission" date="2017-07" db="EMBL/GenBank/DDBJ databases">
        <title>Taro Niue Genome Assembly and Annotation.</title>
        <authorList>
            <person name="Atibalentja N."/>
            <person name="Keating K."/>
            <person name="Fields C.J."/>
        </authorList>
    </citation>
    <scope>NUCLEOTIDE SEQUENCE</scope>
    <source>
        <strain evidence="9">Niue_2</strain>
        <tissue evidence="9">Leaf</tissue>
    </source>
</reference>
<comment type="caution">
    <text evidence="9">The sequence shown here is derived from an EMBL/GenBank/DDBJ whole genome shotgun (WGS) entry which is preliminary data.</text>
</comment>
<organism evidence="9 10">
    <name type="scientific">Colocasia esculenta</name>
    <name type="common">Wild taro</name>
    <name type="synonym">Arum esculentum</name>
    <dbReference type="NCBI Taxonomy" id="4460"/>
    <lineage>
        <taxon>Eukaryota</taxon>
        <taxon>Viridiplantae</taxon>
        <taxon>Streptophyta</taxon>
        <taxon>Embryophyta</taxon>
        <taxon>Tracheophyta</taxon>
        <taxon>Spermatophyta</taxon>
        <taxon>Magnoliopsida</taxon>
        <taxon>Liliopsida</taxon>
        <taxon>Araceae</taxon>
        <taxon>Aroideae</taxon>
        <taxon>Colocasieae</taxon>
        <taxon>Colocasia</taxon>
    </lineage>
</organism>
<dbReference type="EMBL" id="NMUH01004191">
    <property type="protein sequence ID" value="MQM08709.1"/>
    <property type="molecule type" value="Genomic_DNA"/>
</dbReference>
<feature type="compositionally biased region" description="Polar residues" evidence="8">
    <location>
        <begin position="583"/>
        <end position="592"/>
    </location>
</feature>
<dbReference type="PANTHER" id="PTHR13437">
    <property type="entry name" value="NUCLEOPORIN P58/P45 NUCLEOPORIN-LIKE PROTEIN 1"/>
    <property type="match status" value="1"/>
</dbReference>
<evidence type="ECO:0000313" key="9">
    <source>
        <dbReference type="EMBL" id="MQM08709.1"/>
    </source>
</evidence>
<name>A0A843WG70_COLES</name>
<sequence length="592" mass="64605">MEENRDGLAPLSDSPPARRRGRKPRGGRGGGGGGGGGRGSQHAGGQPRPPDPGWAAVPLPFPQQTHHQHQQPQQLRPPLLPRPQFQFRPQQPHQPLPPLLPRPRFQFRPQQPQFQEQPQPQQPLPLQPQFQFQPPQPPPQEPSDPRSAGMVFPFPQQPRFQFPPQIAFQGMQHQPMLLFKVDKSPASYNTKWEELHPDSQRCLLQIEERILEYRSESQRLDQCARLSDSSVANKEFELNVARIVQELRGMSIAIDKQKFVVNELITSARDMMRDTDFAIRSILAYDSYIGVPKRPSQFLTKAVGEFEQRLAECQQWVEKAEESLHLDTQSAFSSSERTSLDSLRSVLSNMHDYFISTAAKVENLHQSIESVKTAYLACKRRQGDRNDPFLEANRQETAKRQTADRNVHLALHLPVISSQPSSEAAGMITNPASLGATSISGGAPGSCFSLFGTAASTLASVYASSSSLFSAPTSSVPASSLFNLSAIAPQFITLGSTQPSSSSASASSSTHFLAPTSSAPTSSLFNSSVIAPQLTISGSTKPSSSSVVSSPTLTPMPAIGSSPQFSTSPSASEMPEITKVPFSCTQPTQTIS</sequence>
<dbReference type="GO" id="GO:0015031">
    <property type="term" value="P:protein transport"/>
    <property type="evidence" value="ECO:0007669"/>
    <property type="project" value="UniProtKB-KW"/>
</dbReference>
<feature type="compositionally biased region" description="Basic residues" evidence="8">
    <location>
        <begin position="17"/>
        <end position="26"/>
    </location>
</feature>
<evidence type="ECO:0000256" key="7">
    <source>
        <dbReference type="ARBA" id="ARBA00023242"/>
    </source>
</evidence>
<dbReference type="AlphaFoldDB" id="A0A843WG70"/>
<gene>
    <name evidence="9" type="ORF">Taro_041565</name>
</gene>